<evidence type="ECO:0000313" key="3">
    <source>
        <dbReference type="EMBL" id="KJE21286.1"/>
    </source>
</evidence>
<dbReference type="OrthoDB" id="569023at2"/>
<keyword evidence="4" id="KW-1185">Reference proteome</keyword>
<protein>
    <recommendedName>
        <fullName evidence="5">Secreted protein</fullName>
    </recommendedName>
</protein>
<keyword evidence="2" id="KW-0472">Membrane</keyword>
<evidence type="ECO:0000256" key="1">
    <source>
        <dbReference type="SAM" id="MobiDB-lite"/>
    </source>
</evidence>
<organism evidence="3 4">
    <name type="scientific">Frankia torreyi</name>
    <dbReference type="NCBI Taxonomy" id="1856"/>
    <lineage>
        <taxon>Bacteria</taxon>
        <taxon>Bacillati</taxon>
        <taxon>Actinomycetota</taxon>
        <taxon>Actinomycetes</taxon>
        <taxon>Frankiales</taxon>
        <taxon>Frankiaceae</taxon>
        <taxon>Frankia</taxon>
    </lineage>
</organism>
<dbReference type="RefSeq" id="WP_052681287.1">
    <property type="nucleotide sequence ID" value="NZ_JYFN01000040.1"/>
</dbReference>
<sequence length="512" mass="54371">MALQTGTAPVGPASFSARSSPAPAGTTSSTTPPTSPPAGKAASGHRRFTAWRTTPARLRLLAGAAVAAALAMLGAFTLAVTDARDGLTLIGHHDGPTVVATSNLYFALADMDAQVANVLLVGDRTDLGSSRGRALQTYDQRRQEVADYLQRTGAIDGEDPVVGGELRGFLVALGRYEAYAAQAILVEGQSHPAPGRPAALALGLYRQATDVMHQQLLPATERLTARSAALVAREYAGARSALAHSFALVIVFGGLLLILLGGLQIFLVRHYRRLVNPAVLVATLAALVLFTTGVSTLVHSRENLRAVKKDAFDSVLALEQARAVSYDANADESRYLLDPPRAGRYESAFAGRSQRLADVGLPSGVAGYDAALNRGLAVYRADGTVVFGGYYGTALRNITFPGEKAAADLTLDRYQVYQLADRTIRRLNTAGAVDEAIRFCTGFGPGDSNALFRDYDQALTAFIGVNTKAFTRMVNKGDNDLSGWNWMAPLVLIGSAALILLGVRPRLAEYRR</sequence>
<evidence type="ECO:0008006" key="5">
    <source>
        <dbReference type="Google" id="ProtNLM"/>
    </source>
</evidence>
<keyword evidence="2" id="KW-1133">Transmembrane helix</keyword>
<feature type="transmembrane region" description="Helical" evidence="2">
    <location>
        <begin position="279"/>
        <end position="298"/>
    </location>
</feature>
<feature type="transmembrane region" description="Helical" evidence="2">
    <location>
        <begin position="483"/>
        <end position="503"/>
    </location>
</feature>
<gene>
    <name evidence="3" type="ORF">FF36_04434</name>
</gene>
<accession>A0A0D8BAT2</accession>
<dbReference type="Proteomes" id="UP000032545">
    <property type="component" value="Unassembled WGS sequence"/>
</dbReference>
<dbReference type="PATRIC" id="fig|1502723.3.peg.4165"/>
<comment type="caution">
    <text evidence="3">The sequence shown here is derived from an EMBL/GenBank/DDBJ whole genome shotgun (WGS) entry which is preliminary data.</text>
</comment>
<reference evidence="4" key="1">
    <citation type="submission" date="2015-02" db="EMBL/GenBank/DDBJ databases">
        <title>Draft Genome of Frankia sp. CpI1-S.</title>
        <authorList>
            <person name="Oshone R.T."/>
            <person name="Ngom M."/>
            <person name="Ghodhbane-Gtari F."/>
            <person name="Gtari M."/>
            <person name="Morris K."/>
            <person name="Thomas K."/>
            <person name="Sen A."/>
            <person name="Tisa L.S."/>
        </authorList>
    </citation>
    <scope>NUCLEOTIDE SEQUENCE [LARGE SCALE GENOMIC DNA]</scope>
    <source>
        <strain evidence="4">CpI1-S</strain>
    </source>
</reference>
<dbReference type="AlphaFoldDB" id="A0A0D8BAT2"/>
<proteinExistence type="predicted"/>
<evidence type="ECO:0000256" key="2">
    <source>
        <dbReference type="SAM" id="Phobius"/>
    </source>
</evidence>
<feature type="compositionally biased region" description="Low complexity" evidence="1">
    <location>
        <begin position="12"/>
        <end position="42"/>
    </location>
</feature>
<keyword evidence="2" id="KW-0812">Transmembrane</keyword>
<feature type="transmembrane region" description="Helical" evidence="2">
    <location>
        <begin position="246"/>
        <end position="267"/>
    </location>
</feature>
<feature type="region of interest" description="Disordered" evidence="1">
    <location>
        <begin position="1"/>
        <end position="47"/>
    </location>
</feature>
<reference evidence="3 4" key="2">
    <citation type="journal article" date="2016" name="Genome Announc.">
        <title>Permanent Draft Genome Sequences for Two Variants of Frankia sp. Strain CpI1, the First Frankia Strain Isolated from Root Nodules of Comptonia peregrina.</title>
        <authorList>
            <person name="Oshone R."/>
            <person name="Hurst S.G.IV."/>
            <person name="Abebe-Akele F."/>
            <person name="Simpson S."/>
            <person name="Morris K."/>
            <person name="Thomas W.K."/>
            <person name="Tisa L.S."/>
        </authorList>
    </citation>
    <scope>NUCLEOTIDE SEQUENCE [LARGE SCALE GENOMIC DNA]</scope>
    <source>
        <strain evidence="4">CpI1-S</strain>
    </source>
</reference>
<dbReference type="EMBL" id="JYFN01000040">
    <property type="protein sequence ID" value="KJE21286.1"/>
    <property type="molecule type" value="Genomic_DNA"/>
</dbReference>
<feature type="transmembrane region" description="Helical" evidence="2">
    <location>
        <begin position="60"/>
        <end position="80"/>
    </location>
</feature>
<evidence type="ECO:0000313" key="4">
    <source>
        <dbReference type="Proteomes" id="UP000032545"/>
    </source>
</evidence>
<name>A0A0D8BAT2_9ACTN</name>